<protein>
    <submittedName>
        <fullName evidence="2">Uncharacterized protein</fullName>
    </submittedName>
</protein>
<feature type="compositionally biased region" description="Basic and acidic residues" evidence="1">
    <location>
        <begin position="10"/>
        <end position="20"/>
    </location>
</feature>
<sequence>MKSTHPSLLRSEEEGNREQQSKIPIFSSAFPLESRPDFFAAVACAVASISQRACSAIALALSTLTLPCCLAQLRSPPVEPPAAARHVTGHHVECCIALTALAPGDAAACRQRRQCRRGWVRGSERAGQSSDGLTISLVRLLPLASLELKPPSAPCECTSAPALHGRLVALQVPCVPAPTSPSSSAASALGVVFKCAELECFVRQPSPSRLFFSSASSF</sequence>
<feature type="region of interest" description="Disordered" evidence="1">
    <location>
        <begin position="1"/>
        <end position="21"/>
    </location>
</feature>
<reference evidence="2 3" key="1">
    <citation type="submission" date="2018-04" db="EMBL/GenBank/DDBJ databases">
        <title>WGS assembly of Panicum hallii var. hallii HAL2.</title>
        <authorList>
            <person name="Lovell J."/>
            <person name="Jenkins J."/>
            <person name="Lowry D."/>
            <person name="Mamidi S."/>
            <person name="Sreedasyam A."/>
            <person name="Weng X."/>
            <person name="Barry K."/>
            <person name="Bonette J."/>
            <person name="Campitelli B."/>
            <person name="Daum C."/>
            <person name="Gordon S."/>
            <person name="Gould B."/>
            <person name="Lipzen A."/>
            <person name="MacQueen A."/>
            <person name="Palacio-Mejia J."/>
            <person name="Plott C."/>
            <person name="Shakirov E."/>
            <person name="Shu S."/>
            <person name="Yoshinaga Y."/>
            <person name="Zane M."/>
            <person name="Rokhsar D."/>
            <person name="Grimwood J."/>
            <person name="Schmutz J."/>
            <person name="Juenger T."/>
        </authorList>
    </citation>
    <scope>NUCLEOTIDE SEQUENCE [LARGE SCALE GENOMIC DNA]</scope>
    <source>
        <strain evidence="3">cv. HAL2</strain>
    </source>
</reference>
<dbReference type="AlphaFoldDB" id="A0A2T7CEU3"/>
<organism evidence="2 3">
    <name type="scientific">Panicum hallii var. hallii</name>
    <dbReference type="NCBI Taxonomy" id="1504633"/>
    <lineage>
        <taxon>Eukaryota</taxon>
        <taxon>Viridiplantae</taxon>
        <taxon>Streptophyta</taxon>
        <taxon>Embryophyta</taxon>
        <taxon>Tracheophyta</taxon>
        <taxon>Spermatophyta</taxon>
        <taxon>Magnoliopsida</taxon>
        <taxon>Liliopsida</taxon>
        <taxon>Poales</taxon>
        <taxon>Poaceae</taxon>
        <taxon>PACMAD clade</taxon>
        <taxon>Panicoideae</taxon>
        <taxon>Panicodae</taxon>
        <taxon>Paniceae</taxon>
        <taxon>Panicinae</taxon>
        <taxon>Panicum</taxon>
        <taxon>Panicum sect. Panicum</taxon>
    </lineage>
</organism>
<proteinExistence type="predicted"/>
<dbReference type="EMBL" id="CM009757">
    <property type="protein sequence ID" value="PUZ41844.1"/>
    <property type="molecule type" value="Genomic_DNA"/>
</dbReference>
<gene>
    <name evidence="2" type="ORF">GQ55_9G536400</name>
</gene>
<evidence type="ECO:0000313" key="2">
    <source>
        <dbReference type="EMBL" id="PUZ41844.1"/>
    </source>
</evidence>
<accession>A0A2T7CEU3</accession>
<keyword evidence="3" id="KW-1185">Reference proteome</keyword>
<evidence type="ECO:0000256" key="1">
    <source>
        <dbReference type="SAM" id="MobiDB-lite"/>
    </source>
</evidence>
<dbReference type="Proteomes" id="UP000244336">
    <property type="component" value="Chromosome 9"/>
</dbReference>
<evidence type="ECO:0000313" key="3">
    <source>
        <dbReference type="Proteomes" id="UP000244336"/>
    </source>
</evidence>
<dbReference type="Gramene" id="PUZ41844">
    <property type="protein sequence ID" value="PUZ41844"/>
    <property type="gene ID" value="GQ55_9G536400"/>
</dbReference>
<name>A0A2T7CEU3_9POAL</name>